<accession>A0AAJ0HJ74</accession>
<proteinExistence type="predicted"/>
<evidence type="ECO:0000313" key="4">
    <source>
        <dbReference type="Proteomes" id="UP001275084"/>
    </source>
</evidence>
<protein>
    <recommendedName>
        <fullName evidence="2">NTF2-like domain-containing protein</fullName>
    </recommendedName>
</protein>
<keyword evidence="4" id="KW-1185">Reference proteome</keyword>
<gene>
    <name evidence="3" type="ORF">B0T25DRAFT_568885</name>
</gene>
<name>A0AAJ0HJ74_9PEZI</name>
<keyword evidence="1" id="KW-0732">Signal</keyword>
<reference evidence="3" key="2">
    <citation type="submission" date="2023-06" db="EMBL/GenBank/DDBJ databases">
        <authorList>
            <consortium name="Lawrence Berkeley National Laboratory"/>
            <person name="Haridas S."/>
            <person name="Hensen N."/>
            <person name="Bonometti L."/>
            <person name="Westerberg I."/>
            <person name="Brannstrom I.O."/>
            <person name="Guillou S."/>
            <person name="Cros-Aarteil S."/>
            <person name="Calhoun S."/>
            <person name="Kuo A."/>
            <person name="Mondo S."/>
            <person name="Pangilinan J."/>
            <person name="Riley R."/>
            <person name="Labutti K."/>
            <person name="Andreopoulos B."/>
            <person name="Lipzen A."/>
            <person name="Chen C."/>
            <person name="Yanf M."/>
            <person name="Daum C."/>
            <person name="Ng V."/>
            <person name="Clum A."/>
            <person name="Steindorff A."/>
            <person name="Ohm R."/>
            <person name="Martin F."/>
            <person name="Silar P."/>
            <person name="Natvig D."/>
            <person name="Lalanne C."/>
            <person name="Gautier V."/>
            <person name="Ament-Velasquez S.L."/>
            <person name="Kruys A."/>
            <person name="Hutchinson M.I."/>
            <person name="Powell A.J."/>
            <person name="Barry K."/>
            <person name="Miller A.N."/>
            <person name="Grigoriev I.V."/>
            <person name="Debuchy R."/>
            <person name="Gladieux P."/>
            <person name="Thoren M.H."/>
            <person name="Johannesson H."/>
        </authorList>
    </citation>
    <scope>NUCLEOTIDE SEQUENCE</scope>
    <source>
        <strain evidence="3">CBS 955.72</strain>
    </source>
</reference>
<comment type="caution">
    <text evidence="3">The sequence shown here is derived from an EMBL/GenBank/DDBJ whole genome shotgun (WGS) entry which is preliminary data.</text>
</comment>
<dbReference type="AlphaFoldDB" id="A0AAJ0HJ74"/>
<organism evidence="3 4">
    <name type="scientific">Lasiosphaeria hispida</name>
    <dbReference type="NCBI Taxonomy" id="260671"/>
    <lineage>
        <taxon>Eukaryota</taxon>
        <taxon>Fungi</taxon>
        <taxon>Dikarya</taxon>
        <taxon>Ascomycota</taxon>
        <taxon>Pezizomycotina</taxon>
        <taxon>Sordariomycetes</taxon>
        <taxon>Sordariomycetidae</taxon>
        <taxon>Sordariales</taxon>
        <taxon>Lasiosphaeriaceae</taxon>
        <taxon>Lasiosphaeria</taxon>
    </lineage>
</organism>
<feature type="signal peptide" evidence="1">
    <location>
        <begin position="1"/>
        <end position="15"/>
    </location>
</feature>
<dbReference type="InterPro" id="IPR058645">
    <property type="entry name" value="NTF2-like_dom_7"/>
</dbReference>
<reference evidence="3" key="1">
    <citation type="journal article" date="2023" name="Mol. Phylogenet. Evol.">
        <title>Genome-scale phylogeny and comparative genomics of the fungal order Sordariales.</title>
        <authorList>
            <person name="Hensen N."/>
            <person name="Bonometti L."/>
            <person name="Westerberg I."/>
            <person name="Brannstrom I.O."/>
            <person name="Guillou S."/>
            <person name="Cros-Aarteil S."/>
            <person name="Calhoun S."/>
            <person name="Haridas S."/>
            <person name="Kuo A."/>
            <person name="Mondo S."/>
            <person name="Pangilinan J."/>
            <person name="Riley R."/>
            <person name="LaButti K."/>
            <person name="Andreopoulos B."/>
            <person name="Lipzen A."/>
            <person name="Chen C."/>
            <person name="Yan M."/>
            <person name="Daum C."/>
            <person name="Ng V."/>
            <person name="Clum A."/>
            <person name="Steindorff A."/>
            <person name="Ohm R.A."/>
            <person name="Martin F."/>
            <person name="Silar P."/>
            <person name="Natvig D.O."/>
            <person name="Lalanne C."/>
            <person name="Gautier V."/>
            <person name="Ament-Velasquez S.L."/>
            <person name="Kruys A."/>
            <person name="Hutchinson M.I."/>
            <person name="Powell A.J."/>
            <person name="Barry K."/>
            <person name="Miller A.N."/>
            <person name="Grigoriev I.V."/>
            <person name="Debuchy R."/>
            <person name="Gladieux P."/>
            <person name="Hiltunen Thoren M."/>
            <person name="Johannesson H."/>
        </authorList>
    </citation>
    <scope>NUCLEOTIDE SEQUENCE</scope>
    <source>
        <strain evidence="3">CBS 955.72</strain>
    </source>
</reference>
<dbReference type="Proteomes" id="UP001275084">
    <property type="component" value="Unassembled WGS sequence"/>
</dbReference>
<evidence type="ECO:0000256" key="1">
    <source>
        <dbReference type="SAM" id="SignalP"/>
    </source>
</evidence>
<feature type="domain" description="NTF2-like" evidence="2">
    <location>
        <begin position="27"/>
        <end position="169"/>
    </location>
</feature>
<dbReference type="EMBL" id="JAUIQD010000004">
    <property type="protein sequence ID" value="KAK3353696.1"/>
    <property type="molecule type" value="Genomic_DNA"/>
</dbReference>
<feature type="chain" id="PRO_5042490658" description="NTF2-like domain-containing protein" evidence="1">
    <location>
        <begin position="16"/>
        <end position="177"/>
    </location>
</feature>
<evidence type="ECO:0000259" key="2">
    <source>
        <dbReference type="Pfam" id="PF26534"/>
    </source>
</evidence>
<evidence type="ECO:0000313" key="3">
    <source>
        <dbReference type="EMBL" id="KAK3353696.1"/>
    </source>
</evidence>
<dbReference type="Pfam" id="PF26534">
    <property type="entry name" value="NTF2_7"/>
    <property type="match status" value="1"/>
</dbReference>
<sequence length="177" mass="19168">MRFLSVLSLAAGVSAAATSLATRGNNKCMKEADVNYLVDAYKSILTQWEAPKADFIADQGFFDYSDSINTVAGLQTGFPIFPNKAAFVGYQTVTPDNLPLVIVEVGPWSCDQITIIWSATFTKVPGGSPLPVRGITVLGGSYKKDEKKWEIQSIKVEFNSINYYKNTGGVCSRPAPA</sequence>